<gene>
    <name evidence="1" type="ORF">LTS18_007425</name>
</gene>
<organism evidence="1 2">
    <name type="scientific">Coniosporium uncinatum</name>
    <dbReference type="NCBI Taxonomy" id="93489"/>
    <lineage>
        <taxon>Eukaryota</taxon>
        <taxon>Fungi</taxon>
        <taxon>Dikarya</taxon>
        <taxon>Ascomycota</taxon>
        <taxon>Pezizomycotina</taxon>
        <taxon>Dothideomycetes</taxon>
        <taxon>Dothideomycetes incertae sedis</taxon>
        <taxon>Coniosporium</taxon>
    </lineage>
</organism>
<comment type="caution">
    <text evidence="1">The sequence shown here is derived from an EMBL/GenBank/DDBJ whole genome shotgun (WGS) entry which is preliminary data.</text>
</comment>
<feature type="non-terminal residue" evidence="1">
    <location>
        <position position="1"/>
    </location>
</feature>
<dbReference type="EMBL" id="JAWDJW010006520">
    <property type="protein sequence ID" value="KAK3064412.1"/>
    <property type="molecule type" value="Genomic_DNA"/>
</dbReference>
<reference evidence="1" key="1">
    <citation type="submission" date="2024-09" db="EMBL/GenBank/DDBJ databases">
        <title>Black Yeasts Isolated from many extreme environments.</title>
        <authorList>
            <person name="Coleine C."/>
            <person name="Stajich J.E."/>
            <person name="Selbmann L."/>
        </authorList>
    </citation>
    <scope>NUCLEOTIDE SEQUENCE</scope>
    <source>
        <strain evidence="1">CCFEE 5737</strain>
    </source>
</reference>
<protein>
    <submittedName>
        <fullName evidence="1">Uncharacterized protein</fullName>
    </submittedName>
</protein>
<proteinExistence type="predicted"/>
<accession>A0ACC3DAI9</accession>
<keyword evidence="2" id="KW-1185">Reference proteome</keyword>
<sequence>ITSSTIGNMATNDNPTDPPASDKLSALTLNSLTTPKNTNGSSYGTGSGGKSLASHQVTTLQTTITALEAEISALTLTVFKKDDKIHQVQTFIAEIAKRSKDKDESIRVLRDQVGKLGKKVGELEGRLAERERKVTELEEDLEEVRGF</sequence>
<evidence type="ECO:0000313" key="2">
    <source>
        <dbReference type="Proteomes" id="UP001186974"/>
    </source>
</evidence>
<evidence type="ECO:0000313" key="1">
    <source>
        <dbReference type="EMBL" id="KAK3064412.1"/>
    </source>
</evidence>
<dbReference type="Proteomes" id="UP001186974">
    <property type="component" value="Unassembled WGS sequence"/>
</dbReference>
<name>A0ACC3DAI9_9PEZI</name>